<dbReference type="Gene3D" id="3.10.290.70">
    <property type="match status" value="1"/>
</dbReference>
<evidence type="ECO:0000256" key="2">
    <source>
        <dbReference type="ARBA" id="ARBA00022980"/>
    </source>
</evidence>
<dbReference type="InterPro" id="IPR042563">
    <property type="entry name" value="Ribosomal_protein_eS8_euk"/>
</dbReference>
<gene>
    <name evidence="6" type="ORF">MICPUN_95694</name>
</gene>
<dbReference type="GO" id="GO:0005840">
    <property type="term" value="C:ribosome"/>
    <property type="evidence" value="ECO:0007669"/>
    <property type="project" value="UniProtKB-KW"/>
</dbReference>
<dbReference type="InterPro" id="IPR018283">
    <property type="entry name" value="Ribosomal_eS8_CS"/>
</dbReference>
<dbReference type="InterPro" id="IPR022309">
    <property type="entry name" value="Ribosomal_Se8/biogenesis_NSA2"/>
</dbReference>
<dbReference type="AlphaFoldDB" id="C1EFY9"/>
<dbReference type="OrthoDB" id="1703270at2759"/>
<evidence type="ECO:0000313" key="7">
    <source>
        <dbReference type="Proteomes" id="UP000002009"/>
    </source>
</evidence>
<dbReference type="GO" id="GO:0003735">
    <property type="term" value="F:structural constituent of ribosome"/>
    <property type="evidence" value="ECO:0007669"/>
    <property type="project" value="InterPro"/>
</dbReference>
<dbReference type="InterPro" id="IPR001047">
    <property type="entry name" value="Ribosomal_eS8"/>
</dbReference>
<accession>C1EFY9</accession>
<dbReference type="InParanoid" id="C1EFY9"/>
<dbReference type="eggNOG" id="KOG3283">
    <property type="taxonomic scope" value="Eukaryota"/>
</dbReference>
<dbReference type="PROSITE" id="PS01193">
    <property type="entry name" value="RIBOSOMAL_S8E"/>
    <property type="match status" value="1"/>
</dbReference>
<evidence type="ECO:0000313" key="6">
    <source>
        <dbReference type="EMBL" id="ACO66683.1"/>
    </source>
</evidence>
<feature type="region of interest" description="Disordered" evidence="5">
    <location>
        <begin position="1"/>
        <end position="23"/>
    </location>
</feature>
<dbReference type="STRING" id="296587.C1EFY9"/>
<dbReference type="Gene3D" id="1.10.168.20">
    <property type="entry name" value="Ribosomal protein S8e, subdomain"/>
    <property type="match status" value="1"/>
</dbReference>
<dbReference type="PANTHER" id="PTHR10394">
    <property type="entry name" value="40S RIBOSOMAL PROTEIN S8"/>
    <property type="match status" value="1"/>
</dbReference>
<name>C1EFY9_MICCC</name>
<reference evidence="6 7" key="1">
    <citation type="journal article" date="2009" name="Science">
        <title>Green evolution and dynamic adaptations revealed by genomes of the marine picoeukaryotes Micromonas.</title>
        <authorList>
            <person name="Worden A.Z."/>
            <person name="Lee J.H."/>
            <person name="Mock T."/>
            <person name="Rouze P."/>
            <person name="Simmons M.P."/>
            <person name="Aerts A.L."/>
            <person name="Allen A.E."/>
            <person name="Cuvelier M.L."/>
            <person name="Derelle E."/>
            <person name="Everett M.V."/>
            <person name="Foulon E."/>
            <person name="Grimwood J."/>
            <person name="Gundlach H."/>
            <person name="Henrissat B."/>
            <person name="Napoli C."/>
            <person name="McDonald S.M."/>
            <person name="Parker M.S."/>
            <person name="Rombauts S."/>
            <person name="Salamov A."/>
            <person name="Von Dassow P."/>
            <person name="Badger J.H."/>
            <person name="Coutinho P.M."/>
            <person name="Demir E."/>
            <person name="Dubchak I."/>
            <person name="Gentemann C."/>
            <person name="Eikrem W."/>
            <person name="Gready J.E."/>
            <person name="John U."/>
            <person name="Lanier W."/>
            <person name="Lindquist E.A."/>
            <person name="Lucas S."/>
            <person name="Mayer K.F."/>
            <person name="Moreau H."/>
            <person name="Not F."/>
            <person name="Otillar R."/>
            <person name="Panaud O."/>
            <person name="Pangilinan J."/>
            <person name="Paulsen I."/>
            <person name="Piegu B."/>
            <person name="Poliakov A."/>
            <person name="Robbens S."/>
            <person name="Schmutz J."/>
            <person name="Toulza E."/>
            <person name="Wyss T."/>
            <person name="Zelensky A."/>
            <person name="Zhou K."/>
            <person name="Armbrust E.V."/>
            <person name="Bhattacharya D."/>
            <person name="Goodenough U.W."/>
            <person name="Van de Peer Y."/>
            <person name="Grigoriev I.V."/>
        </authorList>
    </citation>
    <scope>NUCLEOTIDE SEQUENCE [LARGE SCALE GENOMIC DNA]</scope>
    <source>
        <strain evidence="7">RCC299 / NOUM17</strain>
    </source>
</reference>
<keyword evidence="7" id="KW-1185">Reference proteome</keyword>
<protein>
    <recommendedName>
        <fullName evidence="4">40S ribosomal protein S8</fullName>
    </recommendedName>
</protein>
<dbReference type="GO" id="GO:1990904">
    <property type="term" value="C:ribonucleoprotein complex"/>
    <property type="evidence" value="ECO:0007669"/>
    <property type="project" value="UniProtKB-KW"/>
</dbReference>
<evidence type="ECO:0000256" key="3">
    <source>
        <dbReference type="ARBA" id="ARBA00023274"/>
    </source>
</evidence>
<keyword evidence="3 4" id="KW-0687">Ribonucleoprotein</keyword>
<organism evidence="6 7">
    <name type="scientific">Micromonas commoda (strain RCC299 / NOUM17 / CCMP2709)</name>
    <name type="common">Picoplanktonic green alga</name>
    <dbReference type="NCBI Taxonomy" id="296587"/>
    <lineage>
        <taxon>Eukaryota</taxon>
        <taxon>Viridiplantae</taxon>
        <taxon>Chlorophyta</taxon>
        <taxon>Mamiellophyceae</taxon>
        <taxon>Mamiellales</taxon>
        <taxon>Mamiellaceae</taxon>
        <taxon>Micromonas</taxon>
    </lineage>
</organism>
<evidence type="ECO:0000256" key="5">
    <source>
        <dbReference type="SAM" id="MobiDB-lite"/>
    </source>
</evidence>
<feature type="compositionally biased region" description="Basic residues" evidence="5">
    <location>
        <begin position="8"/>
        <end position="23"/>
    </location>
</feature>
<dbReference type="Proteomes" id="UP000002009">
    <property type="component" value="Chromosome 13"/>
</dbReference>
<evidence type="ECO:0000256" key="4">
    <source>
        <dbReference type="RuleBase" id="RU000669"/>
    </source>
</evidence>
<dbReference type="FunCoup" id="C1EFY9">
    <property type="interactions" value="1495"/>
</dbReference>
<dbReference type="EMBL" id="CP001331">
    <property type="protein sequence ID" value="ACO66683.1"/>
    <property type="molecule type" value="Genomic_DNA"/>
</dbReference>
<comment type="similarity">
    <text evidence="1 4">Belongs to the eukaryotic ribosomal protein eS8 family.</text>
</comment>
<dbReference type="KEGG" id="mis:MICPUN_95694"/>
<dbReference type="Pfam" id="PF01201">
    <property type="entry name" value="Ribosomal_S8e"/>
    <property type="match status" value="1"/>
</dbReference>
<dbReference type="CDD" id="cd11380">
    <property type="entry name" value="Ribosomal_S8e_like"/>
    <property type="match status" value="1"/>
</dbReference>
<sequence>MGISRDSLHKRRLTGGKQKPWRKKRKYELGRQPANTKLSSHVDVRVVRCRGGNKKFRALRLDHGNFSWGSENVTRKARILDVCYNASNNELVRTKTLVKGAVIAIDASEFRSWYQQHYGKKIGIKVKDGVKVESEDIDEKRSKSVTQKLNKRNKGHVVAENIDAQFTTGRVYALVTSRPGQCGRCDGYILEGKELDFYVKKMQKKKGKHGDAATA</sequence>
<evidence type="ECO:0000256" key="1">
    <source>
        <dbReference type="ARBA" id="ARBA00005257"/>
    </source>
</evidence>
<dbReference type="OMA" id="QRPHYRK"/>
<dbReference type="RefSeq" id="XP_002505425.1">
    <property type="nucleotide sequence ID" value="XM_002505379.1"/>
</dbReference>
<dbReference type="NCBIfam" id="TIGR00307">
    <property type="entry name" value="eS8"/>
    <property type="match status" value="1"/>
</dbReference>
<dbReference type="GeneID" id="8248604"/>
<dbReference type="GO" id="GO:0006412">
    <property type="term" value="P:translation"/>
    <property type="evidence" value="ECO:0007669"/>
    <property type="project" value="InterPro"/>
</dbReference>
<proteinExistence type="inferred from homology"/>
<keyword evidence="2 4" id="KW-0689">Ribosomal protein</keyword>